<dbReference type="RefSeq" id="WP_130019713.1">
    <property type="nucleotide sequence ID" value="NZ_SEWF01000005.1"/>
</dbReference>
<feature type="transmembrane region" description="Helical" evidence="6">
    <location>
        <begin position="67"/>
        <end position="89"/>
    </location>
</feature>
<evidence type="ECO:0000256" key="3">
    <source>
        <dbReference type="ARBA" id="ARBA00022692"/>
    </source>
</evidence>
<keyword evidence="4 6" id="KW-1133">Transmembrane helix</keyword>
<protein>
    <submittedName>
        <fullName evidence="8">DMT family transporter</fullName>
    </submittedName>
</protein>
<feature type="transmembrane region" description="Helical" evidence="6">
    <location>
        <begin position="272"/>
        <end position="289"/>
    </location>
</feature>
<dbReference type="PANTHER" id="PTHR32322">
    <property type="entry name" value="INNER MEMBRANE TRANSPORTER"/>
    <property type="match status" value="1"/>
</dbReference>
<organism evidence="8 9">
    <name type="scientific">Emticicia agri</name>
    <dbReference type="NCBI Taxonomy" id="2492393"/>
    <lineage>
        <taxon>Bacteria</taxon>
        <taxon>Pseudomonadati</taxon>
        <taxon>Bacteroidota</taxon>
        <taxon>Cytophagia</taxon>
        <taxon>Cytophagales</taxon>
        <taxon>Leadbetterellaceae</taxon>
        <taxon>Emticicia</taxon>
    </lineage>
</organism>
<dbReference type="PANTHER" id="PTHR32322:SF18">
    <property type="entry name" value="S-ADENOSYLMETHIONINE_S-ADENOSYLHOMOCYSTEINE TRANSPORTER"/>
    <property type="match status" value="1"/>
</dbReference>
<feature type="transmembrane region" description="Helical" evidence="6">
    <location>
        <begin position="248"/>
        <end position="266"/>
    </location>
</feature>
<name>A0A4Q5M344_9BACT</name>
<feature type="domain" description="EamA" evidence="7">
    <location>
        <begin position="5"/>
        <end position="137"/>
    </location>
</feature>
<dbReference type="OrthoDB" id="9805239at2"/>
<proteinExistence type="predicted"/>
<feature type="transmembrane region" description="Helical" evidence="6">
    <location>
        <begin position="182"/>
        <end position="202"/>
    </location>
</feature>
<comment type="subcellular location">
    <subcellularLocation>
        <location evidence="1">Cell membrane</location>
        <topology evidence="1">Multi-pass membrane protein</topology>
    </subcellularLocation>
</comment>
<dbReference type="AlphaFoldDB" id="A0A4Q5M344"/>
<sequence>MRLTYLKLIVTVFFWGSNFAAGKIAVQSFGPYVTAFLRFSIGATLLMLMLYKQERKLPIISVEQLKWAAISGILGVVLYNLSFFIGIQYMPTVRASLIVAFSPITITLGSAIFFGEKVTLLKWLGILISIAGAMLVIVRGDFSNLLAQSTWGIGEGFILGAVISWTAYTLTAKLALKAMPALTLSAFSAFIGCLLLFIPAWQHQLFERMATAPWQAYVSVIYMGAAATALGFIWYYDAVRLIGVTKSAIIGNLTPVFAVLIAVSFLGEKLTVPTIIGGILVLLGILLTSRK</sequence>
<evidence type="ECO:0000256" key="5">
    <source>
        <dbReference type="ARBA" id="ARBA00023136"/>
    </source>
</evidence>
<evidence type="ECO:0000313" key="8">
    <source>
        <dbReference type="EMBL" id="RYU96754.1"/>
    </source>
</evidence>
<dbReference type="InterPro" id="IPR050638">
    <property type="entry name" value="AA-Vitamin_Transporters"/>
</dbReference>
<dbReference type="Pfam" id="PF00892">
    <property type="entry name" value="EamA"/>
    <property type="match status" value="2"/>
</dbReference>
<keyword evidence="9" id="KW-1185">Reference proteome</keyword>
<dbReference type="Proteomes" id="UP000293162">
    <property type="component" value="Unassembled WGS sequence"/>
</dbReference>
<reference evidence="8 9" key="1">
    <citation type="submission" date="2019-02" db="EMBL/GenBank/DDBJ databases">
        <title>Bacterial novel species Emticicia sp. 17J42-9 isolated from soil.</title>
        <authorList>
            <person name="Jung H.-Y."/>
        </authorList>
    </citation>
    <scope>NUCLEOTIDE SEQUENCE [LARGE SCALE GENOMIC DNA]</scope>
    <source>
        <strain evidence="8 9">17J42-9</strain>
    </source>
</reference>
<dbReference type="EMBL" id="SEWF01000005">
    <property type="protein sequence ID" value="RYU96754.1"/>
    <property type="molecule type" value="Genomic_DNA"/>
</dbReference>
<feature type="domain" description="EamA" evidence="7">
    <location>
        <begin position="153"/>
        <end position="289"/>
    </location>
</feature>
<evidence type="ECO:0000313" key="9">
    <source>
        <dbReference type="Proteomes" id="UP000293162"/>
    </source>
</evidence>
<dbReference type="InterPro" id="IPR037185">
    <property type="entry name" value="EmrE-like"/>
</dbReference>
<accession>A0A4Q5M344</accession>
<keyword evidence="2" id="KW-1003">Cell membrane</keyword>
<dbReference type="InterPro" id="IPR000620">
    <property type="entry name" value="EamA_dom"/>
</dbReference>
<dbReference type="Gene3D" id="1.10.3730.20">
    <property type="match status" value="1"/>
</dbReference>
<feature type="transmembrane region" description="Helical" evidence="6">
    <location>
        <begin position="32"/>
        <end position="51"/>
    </location>
</feature>
<comment type="caution">
    <text evidence="8">The sequence shown here is derived from an EMBL/GenBank/DDBJ whole genome shotgun (WGS) entry which is preliminary data.</text>
</comment>
<feature type="transmembrane region" description="Helical" evidence="6">
    <location>
        <begin position="150"/>
        <end position="170"/>
    </location>
</feature>
<feature type="transmembrane region" description="Helical" evidence="6">
    <location>
        <begin position="121"/>
        <end position="138"/>
    </location>
</feature>
<feature type="transmembrane region" description="Helical" evidence="6">
    <location>
        <begin position="95"/>
        <end position="114"/>
    </location>
</feature>
<evidence type="ECO:0000256" key="6">
    <source>
        <dbReference type="SAM" id="Phobius"/>
    </source>
</evidence>
<gene>
    <name evidence="8" type="ORF">EWM59_04255</name>
</gene>
<evidence type="ECO:0000256" key="4">
    <source>
        <dbReference type="ARBA" id="ARBA00022989"/>
    </source>
</evidence>
<dbReference type="SUPFAM" id="SSF103481">
    <property type="entry name" value="Multidrug resistance efflux transporter EmrE"/>
    <property type="match status" value="2"/>
</dbReference>
<feature type="transmembrane region" description="Helical" evidence="6">
    <location>
        <begin position="214"/>
        <end position="236"/>
    </location>
</feature>
<dbReference type="GO" id="GO:0005886">
    <property type="term" value="C:plasma membrane"/>
    <property type="evidence" value="ECO:0007669"/>
    <property type="project" value="UniProtKB-SubCell"/>
</dbReference>
<evidence type="ECO:0000256" key="2">
    <source>
        <dbReference type="ARBA" id="ARBA00022475"/>
    </source>
</evidence>
<keyword evidence="3 6" id="KW-0812">Transmembrane</keyword>
<evidence type="ECO:0000259" key="7">
    <source>
        <dbReference type="Pfam" id="PF00892"/>
    </source>
</evidence>
<keyword evidence="5 6" id="KW-0472">Membrane</keyword>
<evidence type="ECO:0000256" key="1">
    <source>
        <dbReference type="ARBA" id="ARBA00004651"/>
    </source>
</evidence>